<sequence length="174" mass="19229">MYRDWGFCGVAWVGVCLRAALYCIRLFSHAHPLSQSFHSFVLFGLLTDTYIHGAGLSYGPGIAPSPKQRDQTRAVAPSLNGYALRPPPHSSTCHQPPNHGHERETRDMRHETPSSRTATTSSATTTWQCLPALVPRRLRATQVPEVLRPFLHLHFAASTGLTRPTTLSTMPTTT</sequence>
<evidence type="ECO:0000313" key="2">
    <source>
        <dbReference type="EMBL" id="PGH29392.1"/>
    </source>
</evidence>
<protein>
    <submittedName>
        <fullName evidence="2">Uncharacterized protein</fullName>
    </submittedName>
</protein>
<comment type="caution">
    <text evidence="2">The sequence shown here is derived from an EMBL/GenBank/DDBJ whole genome shotgun (WGS) entry which is preliminary data.</text>
</comment>
<organism evidence="2 3">
    <name type="scientific">[Emmonsia] crescens</name>
    <dbReference type="NCBI Taxonomy" id="73230"/>
    <lineage>
        <taxon>Eukaryota</taxon>
        <taxon>Fungi</taxon>
        <taxon>Dikarya</taxon>
        <taxon>Ascomycota</taxon>
        <taxon>Pezizomycotina</taxon>
        <taxon>Eurotiomycetes</taxon>
        <taxon>Eurotiomycetidae</taxon>
        <taxon>Onygenales</taxon>
        <taxon>Ajellomycetaceae</taxon>
        <taxon>Emergomyces</taxon>
    </lineage>
</organism>
<evidence type="ECO:0000313" key="3">
    <source>
        <dbReference type="Proteomes" id="UP000226031"/>
    </source>
</evidence>
<accession>A0A2B7Z8R4</accession>
<gene>
    <name evidence="2" type="ORF">GX50_07849</name>
</gene>
<dbReference type="AlphaFoldDB" id="A0A2B7Z8R4"/>
<proteinExistence type="predicted"/>
<feature type="region of interest" description="Disordered" evidence="1">
    <location>
        <begin position="85"/>
        <end position="123"/>
    </location>
</feature>
<evidence type="ECO:0000256" key="1">
    <source>
        <dbReference type="SAM" id="MobiDB-lite"/>
    </source>
</evidence>
<dbReference type="Proteomes" id="UP000226031">
    <property type="component" value="Unassembled WGS sequence"/>
</dbReference>
<keyword evidence="3" id="KW-1185">Reference proteome</keyword>
<dbReference type="EMBL" id="PDND01000246">
    <property type="protein sequence ID" value="PGH29392.1"/>
    <property type="molecule type" value="Genomic_DNA"/>
</dbReference>
<feature type="compositionally biased region" description="Low complexity" evidence="1">
    <location>
        <begin position="114"/>
        <end position="123"/>
    </location>
</feature>
<reference evidence="2 3" key="1">
    <citation type="submission" date="2017-10" db="EMBL/GenBank/DDBJ databases">
        <title>Comparative genomics in systemic dimorphic fungi from Ajellomycetaceae.</title>
        <authorList>
            <person name="Munoz J.F."/>
            <person name="Mcewen J.G."/>
            <person name="Clay O.K."/>
            <person name="Cuomo C.A."/>
        </authorList>
    </citation>
    <scope>NUCLEOTIDE SEQUENCE [LARGE SCALE GENOMIC DNA]</scope>
    <source>
        <strain evidence="2 3">UAMH4076</strain>
    </source>
</reference>
<feature type="compositionally biased region" description="Basic and acidic residues" evidence="1">
    <location>
        <begin position="99"/>
        <end position="113"/>
    </location>
</feature>
<name>A0A2B7Z8R4_9EURO</name>